<comment type="caution">
    <text evidence="1">The sequence shown here is derived from an EMBL/GenBank/DDBJ whole genome shotgun (WGS) entry which is preliminary data.</text>
</comment>
<evidence type="ECO:0000313" key="1">
    <source>
        <dbReference type="EMBL" id="MCS5737435.1"/>
    </source>
</evidence>
<dbReference type="RefSeq" id="WP_259543832.1">
    <property type="nucleotide sequence ID" value="NZ_JANLCJ010000704.1"/>
</dbReference>
<sequence length="172" mass="19315">MPASIIYVCRGFKSKPKDAKADATDSVRENREKAQADWEFRKDLWEKFGRNEPIELVVAYDRSNLDENGNPSEVKATVENYNGSISAFMSRLATLTRSAKLALTKNAQTDEQKEQAARDALAKAIAKLSALTGHKYIVVDEAELNAKAEALFDTMLERRAEPEEDNEREAFV</sequence>
<gene>
    <name evidence="1" type="ORF">N1032_27270</name>
</gene>
<feature type="non-terminal residue" evidence="1">
    <location>
        <position position="172"/>
    </location>
</feature>
<keyword evidence="2" id="KW-1185">Reference proteome</keyword>
<dbReference type="Proteomes" id="UP001165586">
    <property type="component" value="Unassembled WGS sequence"/>
</dbReference>
<organism evidence="1 2">
    <name type="scientific">Herbiconiux daphne</name>
    <dbReference type="NCBI Taxonomy" id="2970914"/>
    <lineage>
        <taxon>Bacteria</taxon>
        <taxon>Bacillati</taxon>
        <taxon>Actinomycetota</taxon>
        <taxon>Actinomycetes</taxon>
        <taxon>Micrococcales</taxon>
        <taxon>Microbacteriaceae</taxon>
        <taxon>Herbiconiux</taxon>
    </lineage>
</organism>
<protein>
    <submittedName>
        <fullName evidence="1">Uncharacterized protein</fullName>
    </submittedName>
</protein>
<dbReference type="EMBL" id="JANLCJ010000704">
    <property type="protein sequence ID" value="MCS5737435.1"/>
    <property type="molecule type" value="Genomic_DNA"/>
</dbReference>
<accession>A0ABT2HBW0</accession>
<proteinExistence type="predicted"/>
<name>A0ABT2HBW0_9MICO</name>
<reference evidence="1" key="1">
    <citation type="submission" date="2022-08" db="EMBL/GenBank/DDBJ databases">
        <authorList>
            <person name="Deng Y."/>
            <person name="Han X.-F."/>
            <person name="Zhang Y.-Q."/>
        </authorList>
    </citation>
    <scope>NUCLEOTIDE SEQUENCE</scope>
    <source>
        <strain evidence="1">CPCC 203386</strain>
    </source>
</reference>
<evidence type="ECO:0000313" key="2">
    <source>
        <dbReference type="Proteomes" id="UP001165586"/>
    </source>
</evidence>